<accession>U6KKR9</accession>
<organism evidence="2 3">
    <name type="scientific">Eimeria tenella</name>
    <name type="common">Coccidian parasite</name>
    <dbReference type="NCBI Taxonomy" id="5802"/>
    <lineage>
        <taxon>Eukaryota</taxon>
        <taxon>Sar</taxon>
        <taxon>Alveolata</taxon>
        <taxon>Apicomplexa</taxon>
        <taxon>Conoidasida</taxon>
        <taxon>Coccidia</taxon>
        <taxon>Eucoccidiorida</taxon>
        <taxon>Eimeriorina</taxon>
        <taxon>Eimeriidae</taxon>
        <taxon>Eimeria</taxon>
    </lineage>
</organism>
<dbReference type="VEuPathDB" id="ToxoDB:ETH_00007680"/>
<dbReference type="RefSeq" id="XP_013229473.1">
    <property type="nucleotide sequence ID" value="XM_013374019.1"/>
</dbReference>
<proteinExistence type="predicted"/>
<feature type="compositionally biased region" description="Low complexity" evidence="1">
    <location>
        <begin position="60"/>
        <end position="80"/>
    </location>
</feature>
<gene>
    <name evidence="2" type="ORF">ETH_00007680</name>
</gene>
<evidence type="ECO:0000313" key="2">
    <source>
        <dbReference type="EMBL" id="CDJ38717.1"/>
    </source>
</evidence>
<dbReference type="AlphaFoldDB" id="U6KKR9"/>
<evidence type="ECO:0000313" key="3">
    <source>
        <dbReference type="Proteomes" id="UP000030747"/>
    </source>
</evidence>
<protein>
    <submittedName>
        <fullName evidence="2">Uncharacterized protein</fullName>
    </submittedName>
</protein>
<name>U6KKR9_EIMTE</name>
<sequence>MSIWRRFLSLSGGRPLQQLMLQQQQQQQLLQLQQLQQAVPFSSGKVVLPCKLPPGFKMTAAQQQQQQQPQSAAAAAAAKANRFRIAQERRKRCKRTHGQNAIY</sequence>
<evidence type="ECO:0000256" key="1">
    <source>
        <dbReference type="SAM" id="MobiDB-lite"/>
    </source>
</evidence>
<dbReference type="EMBL" id="HG674029">
    <property type="protein sequence ID" value="CDJ38717.1"/>
    <property type="molecule type" value="Genomic_DNA"/>
</dbReference>
<keyword evidence="3" id="KW-1185">Reference proteome</keyword>
<reference evidence="2" key="2">
    <citation type="submission" date="2013-10" db="EMBL/GenBank/DDBJ databases">
        <authorList>
            <person name="Aslett M."/>
        </authorList>
    </citation>
    <scope>NUCLEOTIDE SEQUENCE [LARGE SCALE GENOMIC DNA]</scope>
    <source>
        <strain evidence="2">Houghton</strain>
    </source>
</reference>
<reference evidence="2" key="1">
    <citation type="submission" date="2013-10" db="EMBL/GenBank/DDBJ databases">
        <title>Genomic analysis of the causative agents of coccidiosis in chickens.</title>
        <authorList>
            <person name="Reid A.J."/>
            <person name="Blake D."/>
            <person name="Billington K."/>
            <person name="Browne H."/>
            <person name="Dunn M."/>
            <person name="Hung S."/>
            <person name="Kawahara F."/>
            <person name="Miranda-Saavedra D."/>
            <person name="Mourier T."/>
            <person name="Nagra H."/>
            <person name="Otto T.D."/>
            <person name="Rawlings N."/>
            <person name="Sanchez A."/>
            <person name="Sanders M."/>
            <person name="Subramaniam C."/>
            <person name="Tay Y."/>
            <person name="Dear P."/>
            <person name="Doerig C."/>
            <person name="Gruber A."/>
            <person name="Parkinson J."/>
            <person name="Shirley M."/>
            <person name="Wan K.L."/>
            <person name="Berriman M."/>
            <person name="Tomley F."/>
            <person name="Pain A."/>
        </authorList>
    </citation>
    <scope>NUCLEOTIDE SEQUENCE [LARGE SCALE GENOMIC DNA]</scope>
    <source>
        <strain evidence="2">Houghton</strain>
    </source>
</reference>
<feature type="region of interest" description="Disordered" evidence="1">
    <location>
        <begin position="59"/>
        <end position="81"/>
    </location>
</feature>
<dbReference type="GeneID" id="25250738"/>
<dbReference type="Proteomes" id="UP000030747">
    <property type="component" value="Unassembled WGS sequence"/>
</dbReference>
<dbReference type="VEuPathDB" id="ToxoDB:ETH2_1449800"/>